<accession>A0ABV2ZXP4</accession>
<reference evidence="2 3" key="1">
    <citation type="submission" date="2024-06" db="EMBL/GenBank/DDBJ databases">
        <title>The Natural Products Discovery Center: Release of the First 8490 Sequenced Strains for Exploring Actinobacteria Biosynthetic Diversity.</title>
        <authorList>
            <person name="Kalkreuter E."/>
            <person name="Kautsar S.A."/>
            <person name="Yang D."/>
            <person name="Bader C.D."/>
            <person name="Teijaro C.N."/>
            <person name="Fluegel L."/>
            <person name="Davis C.M."/>
            <person name="Simpson J.R."/>
            <person name="Lauterbach L."/>
            <person name="Steele A.D."/>
            <person name="Gui C."/>
            <person name="Meng S."/>
            <person name="Li G."/>
            <person name="Viehrig K."/>
            <person name="Ye F."/>
            <person name="Su P."/>
            <person name="Kiefer A.F."/>
            <person name="Nichols A."/>
            <person name="Cepeda A.J."/>
            <person name="Yan W."/>
            <person name="Fan B."/>
            <person name="Jiang Y."/>
            <person name="Adhikari A."/>
            <person name="Zheng C.-J."/>
            <person name="Schuster L."/>
            <person name="Cowan T.M."/>
            <person name="Smanski M.J."/>
            <person name="Chevrette M.G."/>
            <person name="De Carvalho L.P.S."/>
            <person name="Shen B."/>
        </authorList>
    </citation>
    <scope>NUCLEOTIDE SEQUENCE [LARGE SCALE GENOMIC DNA]</scope>
    <source>
        <strain evidence="2 3">NPDC033843</strain>
    </source>
</reference>
<sequence length="57" mass="6521">MHEDDKPDTTEAQRRARFGALPERISPQDMVEEQPAVAKDPSRDHFDPDEVAVRYGL</sequence>
<organism evidence="2 3">
    <name type="scientific">Streptomyces sp. 900129855</name>
    <dbReference type="NCBI Taxonomy" id="3155129"/>
    <lineage>
        <taxon>Bacteria</taxon>
        <taxon>Bacillati</taxon>
        <taxon>Actinomycetota</taxon>
        <taxon>Actinomycetes</taxon>
        <taxon>Kitasatosporales</taxon>
        <taxon>Streptomycetaceae</taxon>
        <taxon>Streptomyces</taxon>
    </lineage>
</organism>
<evidence type="ECO:0000313" key="3">
    <source>
        <dbReference type="Proteomes" id="UP001550739"/>
    </source>
</evidence>
<proteinExistence type="predicted"/>
<protein>
    <submittedName>
        <fullName evidence="2">Uncharacterized protein</fullName>
    </submittedName>
</protein>
<dbReference type="Proteomes" id="UP001550739">
    <property type="component" value="Unassembled WGS sequence"/>
</dbReference>
<dbReference type="EMBL" id="JBEZVE010000041">
    <property type="protein sequence ID" value="MEU3787352.1"/>
    <property type="molecule type" value="Genomic_DNA"/>
</dbReference>
<feature type="compositionally biased region" description="Basic and acidic residues" evidence="1">
    <location>
        <begin position="1"/>
        <end position="14"/>
    </location>
</feature>
<evidence type="ECO:0000256" key="1">
    <source>
        <dbReference type="SAM" id="MobiDB-lite"/>
    </source>
</evidence>
<feature type="compositionally biased region" description="Basic and acidic residues" evidence="1">
    <location>
        <begin position="40"/>
        <end position="57"/>
    </location>
</feature>
<feature type="region of interest" description="Disordered" evidence="1">
    <location>
        <begin position="1"/>
        <end position="57"/>
    </location>
</feature>
<gene>
    <name evidence="2" type="ORF">AB0E89_43700</name>
</gene>
<keyword evidence="3" id="KW-1185">Reference proteome</keyword>
<name>A0ABV2ZXP4_9ACTN</name>
<evidence type="ECO:0000313" key="2">
    <source>
        <dbReference type="EMBL" id="MEU3787352.1"/>
    </source>
</evidence>
<dbReference type="RefSeq" id="WP_334575112.1">
    <property type="nucleotide sequence ID" value="NZ_JBEZVE010000041.1"/>
</dbReference>
<comment type="caution">
    <text evidence="2">The sequence shown here is derived from an EMBL/GenBank/DDBJ whole genome shotgun (WGS) entry which is preliminary data.</text>
</comment>